<dbReference type="AlphaFoldDB" id="A0A1A7SLJ9"/>
<evidence type="ECO:0000313" key="6">
    <source>
        <dbReference type="Proteomes" id="UP000183509"/>
    </source>
</evidence>
<accession>A0A1A7SLJ9</accession>
<feature type="domain" description="Mga helix-turn-helix" evidence="1">
    <location>
        <begin position="3"/>
        <end position="45"/>
    </location>
</feature>
<evidence type="ECO:0000313" key="5">
    <source>
        <dbReference type="EMBL" id="SAZ07912.1"/>
    </source>
</evidence>
<proteinExistence type="predicted"/>
<gene>
    <name evidence="3" type="ORF">B1P95_12055</name>
    <name evidence="4" type="ORF">DKP91_09340</name>
    <name evidence="5" type="ORF">DTPHA_601340</name>
    <name evidence="2" type="ORF">GBM73_02080</name>
</gene>
<reference evidence="2 9" key="4">
    <citation type="submission" date="2019-10" db="EMBL/GenBank/DDBJ databases">
        <title>Evolutionary dynamics of vancomycin-resistant Enterococcus faecium during gastrointestinal tract colonization and bloodstream infection in immunocompromised pediatric patients.</title>
        <authorList>
            <person name="Chilambi G.S."/>
            <person name="Nordstrom H.R."/>
            <person name="Evans D.R."/>
            <person name="Ferrolino J."/>
            <person name="Hayden R.T."/>
            <person name="Maron G.M."/>
            <person name="Vo A.N."/>
            <person name="Gilmore M.S."/>
            <person name="Wolf J."/>
            <person name="Rosch J.W."/>
            <person name="Van Tyne D."/>
        </authorList>
    </citation>
    <scope>NUCLEOTIDE SEQUENCE [LARGE SCALE GENOMIC DNA]</scope>
    <source>
        <strain evidence="2 9">VRECG27</strain>
    </source>
</reference>
<evidence type="ECO:0000313" key="4">
    <source>
        <dbReference type="EMBL" id="PZM55468.1"/>
    </source>
</evidence>
<evidence type="ECO:0000259" key="1">
    <source>
        <dbReference type="Pfam" id="PF05043"/>
    </source>
</evidence>
<reference evidence="3 7" key="2">
    <citation type="submission" date="2017-02" db="EMBL/GenBank/DDBJ databases">
        <title>Clonality and virulence of isolates of VRE in Hematopoietic Stem Cell Transplanted (HSCT) patients.</title>
        <authorList>
            <person name="Marchi A.P."/>
            <person name="Martins R.C."/>
            <person name="Marie S.K."/>
            <person name="Levin A.S."/>
            <person name="Costa S.F."/>
        </authorList>
    </citation>
    <scope>NUCLEOTIDE SEQUENCE [LARGE SCALE GENOMIC DNA]</scope>
    <source>
        <strain evidence="3 7">LIM1759</strain>
    </source>
</reference>
<evidence type="ECO:0000313" key="9">
    <source>
        <dbReference type="Proteomes" id="UP000469871"/>
    </source>
</evidence>
<dbReference type="RefSeq" id="WP_002296632.1">
    <property type="nucleotide sequence ID" value="NZ_BTRQ01000053.1"/>
</dbReference>
<evidence type="ECO:0000313" key="8">
    <source>
        <dbReference type="Proteomes" id="UP000249070"/>
    </source>
</evidence>
<sequence>MRTIQRKLRELNTILKNYHLSCSLKKGNPIEGEEYRIRYFFHLMYWQSFDENHSDILSSIKNKRQLLEKFAKHAPYTRSIDRKKWISLLRISLQRMKQGHSITYVPEEMNKFVHPLITKEEFTHYILEPFFEANFWSMNHITPTEQAYLYFMFGVMNTYLEEDLLDTPDKVQESWGWIESSIVENFEKNFKICFTTSEKNYLYVNLAMIHLYSRVFGTKKKVDAFGKSAEDRDFQHIFPVMYPIMQQFFSGVARRIPELNTYYEKNRRLIFQYCMLVRDIFIKHEQPVIFYIQSKYGKTQELWAKKRILSMTERPIKYSASADQLPDIVISDYPIDKKAYDQTNTQIFYWNGQPTKNDWARLKAEIIKIRNEKNRSILEKLDFVN</sequence>
<dbReference type="EMBL" id="MVGJ01000079">
    <property type="protein sequence ID" value="OOL80227.1"/>
    <property type="molecule type" value="Genomic_DNA"/>
</dbReference>
<name>A0A1A7SLJ9_ENTFC</name>
<evidence type="ECO:0000313" key="3">
    <source>
        <dbReference type="EMBL" id="OOL80227.1"/>
    </source>
</evidence>
<dbReference type="EMBL" id="WEFP01000001">
    <property type="protein sequence ID" value="KAB7576176.1"/>
    <property type="molecule type" value="Genomic_DNA"/>
</dbReference>
<organism evidence="3 7">
    <name type="scientific">Enterococcus faecium</name>
    <name type="common">Streptococcus faecium</name>
    <dbReference type="NCBI Taxonomy" id="1352"/>
    <lineage>
        <taxon>Bacteria</taxon>
        <taxon>Bacillati</taxon>
        <taxon>Bacillota</taxon>
        <taxon>Bacilli</taxon>
        <taxon>Lactobacillales</taxon>
        <taxon>Enterococcaceae</taxon>
        <taxon>Enterococcus</taxon>
    </lineage>
</organism>
<evidence type="ECO:0000313" key="7">
    <source>
        <dbReference type="Proteomes" id="UP000191171"/>
    </source>
</evidence>
<dbReference type="Proteomes" id="UP000469871">
    <property type="component" value="Unassembled WGS sequence"/>
</dbReference>
<dbReference type="STRING" id="1352.AL014_06745"/>
<dbReference type="EMBL" id="FKLM01000017">
    <property type="protein sequence ID" value="SAZ07912.1"/>
    <property type="molecule type" value="Genomic_DNA"/>
</dbReference>
<reference evidence="4 8" key="3">
    <citation type="submission" date="2018-05" db="EMBL/GenBank/DDBJ databases">
        <title>Vancomycin-resistant Enterococcus faecium strain from Chelyabinsk, Russia.</title>
        <authorList>
            <person name="Gostev V."/>
            <person name="Goncharov A."/>
            <person name="Kolodzhieva V."/>
            <person name="Suvorov A."/>
            <person name="Sidorenko S."/>
            <person name="Zueva L."/>
        </authorList>
    </citation>
    <scope>NUCLEOTIDE SEQUENCE [LARGE SCALE GENOMIC DNA]</scope>
    <source>
        <strain evidence="4 8">20</strain>
    </source>
</reference>
<dbReference type="Pfam" id="PF05043">
    <property type="entry name" value="Mga"/>
    <property type="match status" value="1"/>
</dbReference>
<dbReference type="Proteomes" id="UP000183509">
    <property type="component" value="Unassembled WGS sequence"/>
</dbReference>
<comment type="caution">
    <text evidence="3">The sequence shown here is derived from an EMBL/GenBank/DDBJ whole genome shotgun (WGS) entry which is preliminary data.</text>
</comment>
<dbReference type="Proteomes" id="UP000191171">
    <property type="component" value="Unassembled WGS sequence"/>
</dbReference>
<reference evidence="5 6" key="1">
    <citation type="submission" date="2016-04" db="EMBL/GenBank/DDBJ databases">
        <authorList>
            <person name="Millard A."/>
        </authorList>
    </citation>
    <scope>NUCLEOTIDE SEQUENCE [LARGE SCALE GENOMIC DNA]</scope>
    <source>
        <strain evidence="5">Isolate 22</strain>
    </source>
</reference>
<protein>
    <submittedName>
        <fullName evidence="5">Mga helix-turn-helix domain protein</fullName>
    </submittedName>
</protein>
<dbReference type="Proteomes" id="UP000249070">
    <property type="component" value="Unassembled WGS sequence"/>
</dbReference>
<dbReference type="EMBL" id="QHGU01000042">
    <property type="protein sequence ID" value="PZM55468.1"/>
    <property type="molecule type" value="Genomic_DNA"/>
</dbReference>
<evidence type="ECO:0000313" key="2">
    <source>
        <dbReference type="EMBL" id="KAB7576176.1"/>
    </source>
</evidence>
<dbReference type="InterPro" id="IPR007737">
    <property type="entry name" value="Mga_HTH"/>
</dbReference>